<dbReference type="PANTHER" id="PTHR45935:SF15">
    <property type="entry name" value="SCAN BOX DOMAIN-CONTAINING PROTEIN"/>
    <property type="match status" value="1"/>
</dbReference>
<dbReference type="InterPro" id="IPR050916">
    <property type="entry name" value="SCAN-C2H2_zinc_finger"/>
</dbReference>
<dbReference type="CDD" id="cd07936">
    <property type="entry name" value="SCAN"/>
    <property type="match status" value="1"/>
</dbReference>
<dbReference type="PANTHER" id="PTHR45935">
    <property type="entry name" value="PROTEIN ZBED8-RELATED"/>
    <property type="match status" value="1"/>
</dbReference>
<dbReference type="PROSITE" id="PS50804">
    <property type="entry name" value="SCAN_BOX"/>
    <property type="match status" value="1"/>
</dbReference>
<evidence type="ECO:0000256" key="1">
    <source>
        <dbReference type="ARBA" id="ARBA00023242"/>
    </source>
</evidence>
<dbReference type="RefSeq" id="XP_072844300.1">
    <property type="nucleotide sequence ID" value="XM_072988199.1"/>
</dbReference>
<protein>
    <recommendedName>
        <fullName evidence="2">SCAN box domain-containing protein</fullName>
    </recommendedName>
</protein>
<dbReference type="Pfam" id="PF02023">
    <property type="entry name" value="SCAN"/>
    <property type="match status" value="1"/>
</dbReference>
<dbReference type="SUPFAM" id="SSF47353">
    <property type="entry name" value="Retrovirus capsid dimerization domain-like"/>
    <property type="match status" value="1"/>
</dbReference>
<keyword evidence="3" id="KW-1185">Reference proteome</keyword>
<reference evidence="4" key="2">
    <citation type="submission" date="2025-08" db="UniProtKB">
        <authorList>
            <consortium name="RefSeq"/>
        </authorList>
    </citation>
    <scope>IDENTIFICATION</scope>
</reference>
<organism evidence="3 4">
    <name type="scientific">Pogona vitticeps</name>
    <name type="common">central bearded dragon</name>
    <dbReference type="NCBI Taxonomy" id="103695"/>
    <lineage>
        <taxon>Eukaryota</taxon>
        <taxon>Metazoa</taxon>
        <taxon>Chordata</taxon>
        <taxon>Craniata</taxon>
        <taxon>Vertebrata</taxon>
        <taxon>Euteleostomi</taxon>
        <taxon>Lepidosauria</taxon>
        <taxon>Squamata</taxon>
        <taxon>Bifurcata</taxon>
        <taxon>Unidentata</taxon>
        <taxon>Episquamata</taxon>
        <taxon>Toxicofera</taxon>
        <taxon>Iguania</taxon>
        <taxon>Acrodonta</taxon>
        <taxon>Agamidae</taxon>
        <taxon>Amphibolurinae</taxon>
        <taxon>Pogona</taxon>
    </lineage>
</organism>
<evidence type="ECO:0000313" key="4">
    <source>
        <dbReference type="RefSeq" id="XP_072844300.1"/>
    </source>
</evidence>
<name>A0ABM5FFY3_9SAUR</name>
<dbReference type="Gene3D" id="1.10.4020.10">
    <property type="entry name" value="DNA breaking-rejoining enzymes"/>
    <property type="match status" value="1"/>
</dbReference>
<accession>A0ABM5FFY3</accession>
<dbReference type="SMART" id="SM00431">
    <property type="entry name" value="SCAN"/>
    <property type="match status" value="1"/>
</dbReference>
<dbReference type="InterPro" id="IPR003309">
    <property type="entry name" value="SCAN_dom"/>
</dbReference>
<keyword evidence="1" id="KW-0539">Nucleus</keyword>
<evidence type="ECO:0000259" key="2">
    <source>
        <dbReference type="PROSITE" id="PS50804"/>
    </source>
</evidence>
<feature type="domain" description="SCAN box" evidence="2">
    <location>
        <begin position="103"/>
        <end position="178"/>
    </location>
</feature>
<dbReference type="InterPro" id="IPR038269">
    <property type="entry name" value="SCAN_sf"/>
</dbReference>
<proteinExistence type="predicted"/>
<sequence>MLPLGTRRPRRSLLLLPPEGNEASAAERDVFHLGFGELRRCAWGAMVSFEHKRKMDKQDSVVPKAGRGQTAIRAVSSGTFCEKTGQKILGEAAVKSEVHHWGFREFSYNEAGGPRGICTELHHLCRQWLQPERHTKAQILDLILLEQFLAFLPPEMSIWVRECGAETSSQAVALAEGFLLSQGEDRNREGEQAQETLCLVQSSSAEAEEAPGDARQSLLQEAIRQGGSGGADAQGNQTKLAMWTQLPLLGDGEEPHQVGGRDTEKTRPASVLCSFLWEGKGEIGPSLFLMRSYRQSHICLHVRARKTLTVATFELTIHLELGI</sequence>
<dbReference type="GeneID" id="140701282"/>
<reference evidence="3" key="1">
    <citation type="submission" date="2025-05" db="UniProtKB">
        <authorList>
            <consortium name="RefSeq"/>
        </authorList>
    </citation>
    <scope>NUCLEOTIDE SEQUENCE [LARGE SCALE GENOMIC DNA]</scope>
</reference>
<dbReference type="Proteomes" id="UP001652642">
    <property type="component" value="Chromosome 2"/>
</dbReference>
<gene>
    <name evidence="4" type="primary">LOC140701282</name>
</gene>
<evidence type="ECO:0000313" key="3">
    <source>
        <dbReference type="Proteomes" id="UP001652642"/>
    </source>
</evidence>